<gene>
    <name evidence="4" type="ORF">EDD27_1339</name>
</gene>
<accession>A0A438M066</accession>
<proteinExistence type="predicted"/>
<feature type="compositionally biased region" description="Pro residues" evidence="1">
    <location>
        <begin position="65"/>
        <end position="79"/>
    </location>
</feature>
<sequence>MSTVCPSCGHRNADGAEFCQSCNAYLNWNPTIAEPLQAKAAPRTAPADPPTMSSGPLNLDALPRPGQPPPAANPVPPAGPDVYDHAPAAPAPPQPPPRQSGAADHPAPARLDPPAVYEPPAPARTIPWLWIGLAAAVVMIAAAAVTYVLIFGLPWVQPPPDSAGRGTLAPGQATAVISDARITAKSKIFLTPNSTGPGNPQAKGLRVAQIQDGGMVVTTLDGRPADVDQALPFDYLAINHEEGRLGAGRYVSGTAVLDAFTASADVPAQATAGDSAILLGVGAGPAPAAPLEISSRSPGVSFAVSTSGLQPHPAELRFHWLVVNRAGEGGGEFRIMMSASRVEPGQSTATLAVPQAASPWVLLTTDHSRREGQEGQETGAHPGVFTIQAEDGKVVVSTMDRGPAPTAGAPFGWLVLWPRAEATPS</sequence>
<organism evidence="4 5">
    <name type="scientific">Nonomuraea polychroma</name>
    <dbReference type="NCBI Taxonomy" id="46176"/>
    <lineage>
        <taxon>Bacteria</taxon>
        <taxon>Bacillati</taxon>
        <taxon>Actinomycetota</taxon>
        <taxon>Actinomycetes</taxon>
        <taxon>Streptosporangiales</taxon>
        <taxon>Streptosporangiaceae</taxon>
        <taxon>Nonomuraea</taxon>
    </lineage>
</organism>
<dbReference type="AlphaFoldDB" id="A0A438M066"/>
<evidence type="ECO:0000313" key="4">
    <source>
        <dbReference type="EMBL" id="RVX39007.1"/>
    </source>
</evidence>
<feature type="transmembrane region" description="Helical" evidence="2">
    <location>
        <begin position="128"/>
        <end position="156"/>
    </location>
</feature>
<feature type="domain" description="Zinc-ribbon" evidence="3">
    <location>
        <begin position="5"/>
        <end position="24"/>
    </location>
</feature>
<evidence type="ECO:0000256" key="1">
    <source>
        <dbReference type="SAM" id="MobiDB-lite"/>
    </source>
</evidence>
<reference evidence="4 5" key="1">
    <citation type="submission" date="2019-01" db="EMBL/GenBank/DDBJ databases">
        <title>Sequencing the genomes of 1000 actinobacteria strains.</title>
        <authorList>
            <person name="Klenk H.-P."/>
        </authorList>
    </citation>
    <scope>NUCLEOTIDE SEQUENCE [LARGE SCALE GENOMIC DNA]</scope>
    <source>
        <strain evidence="4 5">DSM 43925</strain>
    </source>
</reference>
<keyword evidence="2" id="KW-1133">Transmembrane helix</keyword>
<dbReference type="Proteomes" id="UP000284824">
    <property type="component" value="Unassembled WGS sequence"/>
</dbReference>
<feature type="region of interest" description="Disordered" evidence="1">
    <location>
        <begin position="39"/>
        <end position="116"/>
    </location>
</feature>
<protein>
    <recommendedName>
        <fullName evidence="3">Zinc-ribbon domain-containing protein</fullName>
    </recommendedName>
</protein>
<keyword evidence="2" id="KW-0812">Transmembrane</keyword>
<evidence type="ECO:0000256" key="2">
    <source>
        <dbReference type="SAM" id="Phobius"/>
    </source>
</evidence>
<dbReference type="InterPro" id="IPR026870">
    <property type="entry name" value="Zinc_ribbon_dom"/>
</dbReference>
<evidence type="ECO:0000259" key="3">
    <source>
        <dbReference type="Pfam" id="PF13240"/>
    </source>
</evidence>
<evidence type="ECO:0000313" key="5">
    <source>
        <dbReference type="Proteomes" id="UP000284824"/>
    </source>
</evidence>
<dbReference type="Pfam" id="PF13240">
    <property type="entry name" value="Zn_Ribbon_1"/>
    <property type="match status" value="1"/>
</dbReference>
<dbReference type="RefSeq" id="WP_127931561.1">
    <property type="nucleotide sequence ID" value="NZ_SAUN01000001.1"/>
</dbReference>
<keyword evidence="5" id="KW-1185">Reference proteome</keyword>
<name>A0A438M066_9ACTN</name>
<feature type="compositionally biased region" description="Pro residues" evidence="1">
    <location>
        <begin position="89"/>
        <end position="98"/>
    </location>
</feature>
<dbReference type="OrthoDB" id="3808044at2"/>
<dbReference type="EMBL" id="SAUN01000001">
    <property type="protein sequence ID" value="RVX39007.1"/>
    <property type="molecule type" value="Genomic_DNA"/>
</dbReference>
<keyword evidence="2" id="KW-0472">Membrane</keyword>
<comment type="caution">
    <text evidence="4">The sequence shown here is derived from an EMBL/GenBank/DDBJ whole genome shotgun (WGS) entry which is preliminary data.</text>
</comment>